<dbReference type="Gene3D" id="3.20.20.120">
    <property type="entry name" value="Enolase-like C-terminal domain"/>
    <property type="match status" value="1"/>
</dbReference>
<evidence type="ECO:0000259" key="2">
    <source>
        <dbReference type="Pfam" id="PF13378"/>
    </source>
</evidence>
<sequence length="155" mass="17087">MRASPSTLTARLLDEAIALCKGLQDVLTYAEDPCGAEQGFSGREVMAEFRRATGLPVATNMIATNWREMGHAVMLNAVDIPLADPHFWTLSGAVRVAQLCDDWGSPGCHSNNHFDISGDVYPRRRRRAGQPHRHRYPLDLAGGRRAPDQKSAADY</sequence>
<evidence type="ECO:0000313" key="4">
    <source>
        <dbReference type="Proteomes" id="UP000655094"/>
    </source>
</evidence>
<dbReference type="EMBL" id="BNFF01000001">
    <property type="protein sequence ID" value="GHK57035.1"/>
    <property type="molecule type" value="Genomic_DNA"/>
</dbReference>
<protein>
    <recommendedName>
        <fullName evidence="2">Enolase C-terminal domain-containing protein</fullName>
    </recommendedName>
</protein>
<dbReference type="SUPFAM" id="SSF51604">
    <property type="entry name" value="Enolase C-terminal domain-like"/>
    <property type="match status" value="1"/>
</dbReference>
<accession>A0A919HZI9</accession>
<dbReference type="AlphaFoldDB" id="A0A919HZI9"/>
<gene>
    <name evidence="3" type="ORF">KPZU09_67710</name>
</gene>
<dbReference type="InterPro" id="IPR029065">
    <property type="entry name" value="Enolase_C-like"/>
</dbReference>
<evidence type="ECO:0000256" key="1">
    <source>
        <dbReference type="SAM" id="MobiDB-lite"/>
    </source>
</evidence>
<dbReference type="Pfam" id="PF13378">
    <property type="entry name" value="MR_MLE_C"/>
    <property type="match status" value="1"/>
</dbReference>
<feature type="region of interest" description="Disordered" evidence="1">
    <location>
        <begin position="123"/>
        <end position="155"/>
    </location>
</feature>
<dbReference type="InterPro" id="IPR036849">
    <property type="entry name" value="Enolase-like_C_sf"/>
</dbReference>
<reference evidence="3" key="1">
    <citation type="submission" date="2020-10" db="EMBL/GenBank/DDBJ databases">
        <title>Genome Sequence of ESBL Producing Zambian Clinical Strains.</title>
        <authorList>
            <person name="Shawa M."/>
            <person name="Furuta Y."/>
            <person name="Simbotwe M."/>
            <person name="Mulenga E."/>
            <person name="Mubanga M."/>
            <person name="Mulenga G."/>
            <person name="Kaile C."/>
            <person name="Zorigt T."/>
            <person name="Hang'ombe B."/>
            <person name="Higashi H."/>
        </authorList>
    </citation>
    <scope>NUCLEOTIDE SEQUENCE</scope>
    <source>
        <strain evidence="3">Zam_UTH_09</strain>
    </source>
</reference>
<dbReference type="PANTHER" id="PTHR48080:SF1">
    <property type="entry name" value="GLUCARATE DEHYDRATASE-RELATED PROTEIN"/>
    <property type="match status" value="1"/>
</dbReference>
<name>A0A919HZI9_KLEPN</name>
<dbReference type="PANTHER" id="PTHR48080">
    <property type="entry name" value="D-GALACTONATE DEHYDRATASE-RELATED"/>
    <property type="match status" value="1"/>
</dbReference>
<proteinExistence type="predicted"/>
<organism evidence="3 4">
    <name type="scientific">Klebsiella pneumoniae</name>
    <dbReference type="NCBI Taxonomy" id="573"/>
    <lineage>
        <taxon>Bacteria</taxon>
        <taxon>Pseudomonadati</taxon>
        <taxon>Pseudomonadota</taxon>
        <taxon>Gammaproteobacteria</taxon>
        <taxon>Enterobacterales</taxon>
        <taxon>Enterobacteriaceae</taxon>
        <taxon>Klebsiella/Raoultella group</taxon>
        <taxon>Klebsiella</taxon>
        <taxon>Klebsiella pneumoniae complex</taxon>
    </lineage>
</organism>
<dbReference type="Proteomes" id="UP000655094">
    <property type="component" value="Unassembled WGS sequence"/>
</dbReference>
<feature type="domain" description="Enolase C-terminal" evidence="2">
    <location>
        <begin position="14"/>
        <end position="116"/>
    </location>
</feature>
<feature type="compositionally biased region" description="Basic residues" evidence="1">
    <location>
        <begin position="123"/>
        <end position="135"/>
    </location>
</feature>
<comment type="caution">
    <text evidence="3">The sequence shown here is derived from an EMBL/GenBank/DDBJ whole genome shotgun (WGS) entry which is preliminary data.</text>
</comment>
<feature type="compositionally biased region" description="Basic and acidic residues" evidence="1">
    <location>
        <begin position="145"/>
        <end position="155"/>
    </location>
</feature>
<evidence type="ECO:0000313" key="3">
    <source>
        <dbReference type="EMBL" id="GHK57035.1"/>
    </source>
</evidence>
<dbReference type="InterPro" id="IPR034593">
    <property type="entry name" value="DgoD-like"/>
</dbReference>